<gene>
    <name evidence="8" type="ORF">BUALT_Bualt17G0103100</name>
</gene>
<evidence type="ECO:0000256" key="2">
    <source>
        <dbReference type="ARBA" id="ARBA00022574"/>
    </source>
</evidence>
<evidence type="ECO:0000313" key="8">
    <source>
        <dbReference type="EMBL" id="KAG8366664.1"/>
    </source>
</evidence>
<feature type="repeat" description="WD" evidence="7">
    <location>
        <begin position="239"/>
        <end position="289"/>
    </location>
</feature>
<comment type="caution">
    <text evidence="8">The sequence shown here is derived from an EMBL/GenBank/DDBJ whole genome shotgun (WGS) entry which is preliminary data.</text>
</comment>
<evidence type="ECO:0000256" key="6">
    <source>
        <dbReference type="ARBA" id="ARBA00023242"/>
    </source>
</evidence>
<dbReference type="SUPFAM" id="SSF50978">
    <property type="entry name" value="WD40 repeat-like"/>
    <property type="match status" value="1"/>
</dbReference>
<dbReference type="InterPro" id="IPR001680">
    <property type="entry name" value="WD40_rpt"/>
</dbReference>
<dbReference type="EMBL" id="WHWC01000017">
    <property type="protein sequence ID" value="KAG8366664.1"/>
    <property type="molecule type" value="Genomic_DNA"/>
</dbReference>
<dbReference type="InterPro" id="IPR036322">
    <property type="entry name" value="WD40_repeat_dom_sf"/>
</dbReference>
<dbReference type="InterPro" id="IPR019775">
    <property type="entry name" value="WD40_repeat_CS"/>
</dbReference>
<dbReference type="InterPro" id="IPR015943">
    <property type="entry name" value="WD40/YVTN_repeat-like_dom_sf"/>
</dbReference>
<sequence length="423" mass="46275">MDNLSSTSRSRVIPSGEVLILRHTSKVCIVCAWSPSASIISAGPDDFYIRTISDESGGSRPQCDHSEVLEYVPAHQGQSYIAALDWNKEGTLLATGFAGQARIWSIHGELIRTFSGHTDTILTLKWNKASTYIVTGGSEGTTIVWSDETSEPVQQFNDHSDRVLGVDWLNELTFATCSGDCEIHVFTIGVSQPIMTISGHQGPVNCVKWDPTGSLLASCSNDHAVKIWRMGQAECVHNFTEHEQAVNVIQWSPTGPGTTNPNQRSILASGSDDGTVKLWDIEQGELLCSLDAGLWDPINSLAFSPNGEYVVSGAGQQINIWSVTDKQVIRFYTNDDESGSASDDVPGTATCVCWNENGDKVAAGFTNGTVHVFSFRMRANRVDLGARCRADMEIIADDAKKEMRRIGRSFEGYAIVEEFLKWL</sequence>
<name>A0AAV6WFX9_9LAMI</name>
<feature type="repeat" description="WD" evidence="7">
    <location>
        <begin position="197"/>
        <end position="238"/>
    </location>
</feature>
<dbReference type="GO" id="GO:0006357">
    <property type="term" value="P:regulation of transcription by RNA polymerase II"/>
    <property type="evidence" value="ECO:0007669"/>
    <property type="project" value="TreeGrafter"/>
</dbReference>
<dbReference type="InterPro" id="IPR045183">
    <property type="entry name" value="Ebi-like"/>
</dbReference>
<keyword evidence="3" id="KW-0677">Repeat</keyword>
<dbReference type="PROSITE" id="PS50082">
    <property type="entry name" value="WD_REPEATS_2"/>
    <property type="match status" value="3"/>
</dbReference>
<reference evidence="8" key="1">
    <citation type="submission" date="2019-10" db="EMBL/GenBank/DDBJ databases">
        <authorList>
            <person name="Zhang R."/>
            <person name="Pan Y."/>
            <person name="Wang J."/>
            <person name="Ma R."/>
            <person name="Yu S."/>
        </authorList>
    </citation>
    <scope>NUCLEOTIDE SEQUENCE</scope>
    <source>
        <strain evidence="8">LA-IB0</strain>
        <tissue evidence="8">Leaf</tissue>
    </source>
</reference>
<evidence type="ECO:0000313" key="9">
    <source>
        <dbReference type="Proteomes" id="UP000826271"/>
    </source>
</evidence>
<dbReference type="InterPro" id="IPR020472">
    <property type="entry name" value="WD40_PAC1"/>
</dbReference>
<dbReference type="PROSITE" id="PS50294">
    <property type="entry name" value="WD_REPEATS_REGION"/>
    <property type="match status" value="3"/>
</dbReference>
<evidence type="ECO:0000256" key="3">
    <source>
        <dbReference type="ARBA" id="ARBA00022737"/>
    </source>
</evidence>
<evidence type="ECO:0000256" key="5">
    <source>
        <dbReference type="ARBA" id="ARBA00023163"/>
    </source>
</evidence>
<evidence type="ECO:0000256" key="4">
    <source>
        <dbReference type="ARBA" id="ARBA00023015"/>
    </source>
</evidence>
<evidence type="ECO:0008006" key="10">
    <source>
        <dbReference type="Google" id="ProtNLM"/>
    </source>
</evidence>
<dbReference type="GO" id="GO:0000118">
    <property type="term" value="C:histone deacetylase complex"/>
    <property type="evidence" value="ECO:0007669"/>
    <property type="project" value="TreeGrafter"/>
</dbReference>
<dbReference type="Pfam" id="PF00400">
    <property type="entry name" value="WD40"/>
    <property type="match status" value="7"/>
</dbReference>
<accession>A0AAV6WFX9</accession>
<dbReference type="PANTHER" id="PTHR22846:SF2">
    <property type="entry name" value="F-BOX-LIKE_WD REPEAT-CONTAINING PROTEIN EBI"/>
    <property type="match status" value="1"/>
</dbReference>
<comment type="subcellular location">
    <subcellularLocation>
        <location evidence="1">Nucleus</location>
    </subcellularLocation>
</comment>
<dbReference type="GO" id="GO:0003714">
    <property type="term" value="F:transcription corepressor activity"/>
    <property type="evidence" value="ECO:0007669"/>
    <property type="project" value="InterPro"/>
</dbReference>
<protein>
    <recommendedName>
        <fullName evidence="10">WD40 repeat-like protein</fullName>
    </recommendedName>
</protein>
<dbReference type="SMART" id="SM00320">
    <property type="entry name" value="WD40"/>
    <property type="match status" value="8"/>
</dbReference>
<keyword evidence="6" id="KW-0539">Nucleus</keyword>
<dbReference type="AlphaFoldDB" id="A0AAV6WFX9"/>
<keyword evidence="4" id="KW-0805">Transcription regulation</keyword>
<dbReference type="PROSITE" id="PS00678">
    <property type="entry name" value="WD_REPEATS_1"/>
    <property type="match status" value="1"/>
</dbReference>
<evidence type="ECO:0000256" key="7">
    <source>
        <dbReference type="PROSITE-ProRule" id="PRU00221"/>
    </source>
</evidence>
<dbReference type="FunFam" id="2.130.10.10:FF:000218">
    <property type="entry name" value="WD40 repeat-containing protein HOS15"/>
    <property type="match status" value="1"/>
</dbReference>
<feature type="repeat" description="WD" evidence="7">
    <location>
        <begin position="114"/>
        <end position="155"/>
    </location>
</feature>
<evidence type="ECO:0000256" key="1">
    <source>
        <dbReference type="ARBA" id="ARBA00004123"/>
    </source>
</evidence>
<keyword evidence="9" id="KW-1185">Reference proteome</keyword>
<dbReference type="PRINTS" id="PR00320">
    <property type="entry name" value="GPROTEINBRPT"/>
</dbReference>
<dbReference type="Gene3D" id="2.130.10.10">
    <property type="entry name" value="YVTN repeat-like/Quinoprotein amine dehydrogenase"/>
    <property type="match status" value="1"/>
</dbReference>
<dbReference type="PANTHER" id="PTHR22846">
    <property type="entry name" value="WD40 REPEAT PROTEIN"/>
    <property type="match status" value="1"/>
</dbReference>
<proteinExistence type="predicted"/>
<organism evidence="8 9">
    <name type="scientific">Buddleja alternifolia</name>
    <dbReference type="NCBI Taxonomy" id="168488"/>
    <lineage>
        <taxon>Eukaryota</taxon>
        <taxon>Viridiplantae</taxon>
        <taxon>Streptophyta</taxon>
        <taxon>Embryophyta</taxon>
        <taxon>Tracheophyta</taxon>
        <taxon>Spermatophyta</taxon>
        <taxon>Magnoliopsida</taxon>
        <taxon>eudicotyledons</taxon>
        <taxon>Gunneridae</taxon>
        <taxon>Pentapetalae</taxon>
        <taxon>asterids</taxon>
        <taxon>lamiids</taxon>
        <taxon>Lamiales</taxon>
        <taxon>Scrophulariaceae</taxon>
        <taxon>Buddlejeae</taxon>
        <taxon>Buddleja</taxon>
    </lineage>
</organism>
<keyword evidence="5" id="KW-0804">Transcription</keyword>
<dbReference type="Proteomes" id="UP000826271">
    <property type="component" value="Unassembled WGS sequence"/>
</dbReference>
<keyword evidence="2 7" id="KW-0853">WD repeat</keyword>
<dbReference type="CDD" id="cd00200">
    <property type="entry name" value="WD40"/>
    <property type="match status" value="1"/>
</dbReference>